<name>A0A383AAG4_9ZZZZ</name>
<feature type="region of interest" description="Disordered" evidence="1">
    <location>
        <begin position="1"/>
        <end position="22"/>
    </location>
</feature>
<proteinExistence type="predicted"/>
<dbReference type="EMBL" id="UINC01190623">
    <property type="protein sequence ID" value="SVE04876.1"/>
    <property type="molecule type" value="Genomic_DNA"/>
</dbReference>
<protein>
    <submittedName>
        <fullName evidence="2">Uncharacterized protein</fullName>
    </submittedName>
</protein>
<sequence>MAAPVKKKTTQSRRTASRGYVKKPDYERELSTLFQILGNENQILM</sequence>
<feature type="compositionally biased region" description="Basic residues" evidence="1">
    <location>
        <begin position="1"/>
        <end position="11"/>
    </location>
</feature>
<dbReference type="AlphaFoldDB" id="A0A383AAG4"/>
<organism evidence="2">
    <name type="scientific">marine metagenome</name>
    <dbReference type="NCBI Taxonomy" id="408172"/>
    <lineage>
        <taxon>unclassified sequences</taxon>
        <taxon>metagenomes</taxon>
        <taxon>ecological metagenomes</taxon>
    </lineage>
</organism>
<evidence type="ECO:0000256" key="1">
    <source>
        <dbReference type="SAM" id="MobiDB-lite"/>
    </source>
</evidence>
<reference evidence="2" key="1">
    <citation type="submission" date="2018-05" db="EMBL/GenBank/DDBJ databases">
        <authorList>
            <person name="Lanie J.A."/>
            <person name="Ng W.-L."/>
            <person name="Kazmierczak K.M."/>
            <person name="Andrzejewski T.M."/>
            <person name="Davidsen T.M."/>
            <person name="Wayne K.J."/>
            <person name="Tettelin H."/>
            <person name="Glass J.I."/>
            <person name="Rusch D."/>
            <person name="Podicherti R."/>
            <person name="Tsui H.-C.T."/>
            <person name="Winkler M.E."/>
        </authorList>
    </citation>
    <scope>NUCLEOTIDE SEQUENCE</scope>
</reference>
<evidence type="ECO:0000313" key="2">
    <source>
        <dbReference type="EMBL" id="SVE04876.1"/>
    </source>
</evidence>
<gene>
    <name evidence="2" type="ORF">METZ01_LOCUS457730</name>
</gene>
<accession>A0A383AAG4</accession>
<feature type="non-terminal residue" evidence="2">
    <location>
        <position position="45"/>
    </location>
</feature>